<evidence type="ECO:0000256" key="8">
    <source>
        <dbReference type="ARBA" id="ARBA00023180"/>
    </source>
</evidence>
<evidence type="ECO:0000313" key="12">
    <source>
        <dbReference type="EMBL" id="KAL2735714.1"/>
    </source>
</evidence>
<feature type="transmembrane region" description="Helical" evidence="10">
    <location>
        <begin position="465"/>
        <end position="486"/>
    </location>
</feature>
<feature type="transmembrane region" description="Helical" evidence="10">
    <location>
        <begin position="386"/>
        <end position="409"/>
    </location>
</feature>
<comment type="caution">
    <text evidence="12">The sequence shown here is derived from an EMBL/GenBank/DDBJ whole genome shotgun (WGS) entry which is preliminary data.</text>
</comment>
<dbReference type="PRINTS" id="PR00171">
    <property type="entry name" value="SUGRTRNSPORT"/>
</dbReference>
<feature type="region of interest" description="Disordered" evidence="9">
    <location>
        <begin position="660"/>
        <end position="707"/>
    </location>
</feature>
<dbReference type="InterPro" id="IPR005828">
    <property type="entry name" value="MFS_sugar_transport-like"/>
</dbReference>
<feature type="domain" description="Major facilitator superfamily (MFS) profile" evidence="11">
    <location>
        <begin position="72"/>
        <end position="518"/>
    </location>
</feature>
<keyword evidence="4" id="KW-0762">Sugar transport</keyword>
<keyword evidence="13" id="KW-1185">Reference proteome</keyword>
<proteinExistence type="predicted"/>
<protein>
    <submittedName>
        <fullName evidence="12">Facilitated trehalose transporter Tret1-2 isoform X3</fullName>
    </submittedName>
</protein>
<evidence type="ECO:0000256" key="4">
    <source>
        <dbReference type="ARBA" id="ARBA00022597"/>
    </source>
</evidence>
<name>A0ABD2BSG5_VESSQ</name>
<feature type="transmembrane region" description="Helical" evidence="10">
    <location>
        <begin position="360"/>
        <end position="379"/>
    </location>
</feature>
<feature type="transmembrane region" description="Helical" evidence="10">
    <location>
        <begin position="126"/>
        <end position="145"/>
    </location>
</feature>
<dbReference type="Pfam" id="PF00083">
    <property type="entry name" value="Sugar_tr"/>
    <property type="match status" value="1"/>
</dbReference>
<dbReference type="PANTHER" id="PTHR48021">
    <property type="match status" value="1"/>
</dbReference>
<dbReference type="PROSITE" id="PS50850">
    <property type="entry name" value="MFS"/>
    <property type="match status" value="1"/>
</dbReference>
<feature type="transmembrane region" description="Helical" evidence="10">
    <location>
        <begin position="211"/>
        <end position="233"/>
    </location>
</feature>
<dbReference type="EMBL" id="JAUDFV010000057">
    <property type="protein sequence ID" value="KAL2735714.1"/>
    <property type="molecule type" value="Genomic_DNA"/>
</dbReference>
<evidence type="ECO:0000256" key="1">
    <source>
        <dbReference type="ARBA" id="ARBA00004651"/>
    </source>
</evidence>
<dbReference type="AlphaFoldDB" id="A0ABD2BSG5"/>
<keyword evidence="6 10" id="KW-1133">Transmembrane helix</keyword>
<dbReference type="FunFam" id="1.20.1250.20:FF:000218">
    <property type="entry name" value="facilitated trehalose transporter Tret1"/>
    <property type="match status" value="1"/>
</dbReference>
<keyword evidence="8" id="KW-0325">Glycoprotein</keyword>
<organism evidence="12 13">
    <name type="scientific">Vespula squamosa</name>
    <name type="common">Southern yellow jacket</name>
    <name type="synonym">Wasp</name>
    <dbReference type="NCBI Taxonomy" id="30214"/>
    <lineage>
        <taxon>Eukaryota</taxon>
        <taxon>Metazoa</taxon>
        <taxon>Ecdysozoa</taxon>
        <taxon>Arthropoda</taxon>
        <taxon>Hexapoda</taxon>
        <taxon>Insecta</taxon>
        <taxon>Pterygota</taxon>
        <taxon>Neoptera</taxon>
        <taxon>Endopterygota</taxon>
        <taxon>Hymenoptera</taxon>
        <taxon>Apocrita</taxon>
        <taxon>Aculeata</taxon>
        <taxon>Vespoidea</taxon>
        <taxon>Vespidae</taxon>
        <taxon>Vespinae</taxon>
        <taxon>Vespula</taxon>
    </lineage>
</organism>
<keyword evidence="5 10" id="KW-0812">Transmembrane</keyword>
<feature type="transmembrane region" description="Helical" evidence="10">
    <location>
        <begin position="177"/>
        <end position="199"/>
    </location>
</feature>
<evidence type="ECO:0000259" key="11">
    <source>
        <dbReference type="PROSITE" id="PS50850"/>
    </source>
</evidence>
<keyword evidence="7 10" id="KW-0472">Membrane</keyword>
<accession>A0ABD2BSG5</accession>
<evidence type="ECO:0000256" key="7">
    <source>
        <dbReference type="ARBA" id="ARBA00023136"/>
    </source>
</evidence>
<dbReference type="InterPro" id="IPR020846">
    <property type="entry name" value="MFS_dom"/>
</dbReference>
<evidence type="ECO:0000256" key="9">
    <source>
        <dbReference type="SAM" id="MobiDB-lite"/>
    </source>
</evidence>
<dbReference type="Gene3D" id="1.20.1250.20">
    <property type="entry name" value="MFS general substrate transporter like domains"/>
    <property type="match status" value="1"/>
</dbReference>
<keyword evidence="3" id="KW-1003">Cell membrane</keyword>
<keyword evidence="2" id="KW-0813">Transport</keyword>
<dbReference type="InterPro" id="IPR036259">
    <property type="entry name" value="MFS_trans_sf"/>
</dbReference>
<reference evidence="12 13" key="1">
    <citation type="journal article" date="2024" name="Ann. Entomol. Soc. Am.">
        <title>Genomic analyses of the southern and eastern yellowjacket wasps (Hymenoptera: Vespidae) reveal evolutionary signatures of social life.</title>
        <authorList>
            <person name="Catto M.A."/>
            <person name="Caine P.B."/>
            <person name="Orr S.E."/>
            <person name="Hunt B.G."/>
            <person name="Goodisman M.A.D."/>
        </authorList>
    </citation>
    <scope>NUCLEOTIDE SEQUENCE [LARGE SCALE GENOMIC DNA]</scope>
    <source>
        <strain evidence="12">233</strain>
        <tissue evidence="12">Head and thorax</tissue>
    </source>
</reference>
<dbReference type="Proteomes" id="UP001607302">
    <property type="component" value="Unassembled WGS sequence"/>
</dbReference>
<comment type="subcellular location">
    <subcellularLocation>
        <location evidence="1">Cell membrane</location>
        <topology evidence="1">Multi-pass membrane protein</topology>
    </subcellularLocation>
</comment>
<dbReference type="InterPro" id="IPR050549">
    <property type="entry name" value="MFS_Trehalose_Transporter"/>
</dbReference>
<sequence>MEEEIEKPHWSPQLPVTAVQRGGRRRRRRRRRRRLVTTVPDEAEDSFKMPRASVVHMTSTATRPQHMSQVLATLALSMGTLSSGLAKGYTSPALDSILDKQPPPLYQSSNNDTWAVFSVTSQEASWVASLSMLGAWCGAMIGNWIMRRGRRVALRVTSLPLAAAWILTGVAPCVEVVYCTSFLGGLFCSVITMVAQVYISEISMPGIRGCLSAMLKVLGHVGVLLSYIAGTYLNWRQSALLVAVAPSMLFLGTLFIPETPSYLVLNGKDEEAASSLQWLRGEQVDIRHELQVIKTNILASRAKQYGLTLKSSMLTPRLYKPIAITCGLMFFQRFSGANAFNYYAVIIFRQTLGGMNPHGATIAIGFVQLLASLLSGFLIDIVGRLPLLIASTVLMSLALAGFGSYAYYVSQTQNLGYSDSAVPTGEHDWIPLLCVLVFTTALALGISPISWLLIGELFPLEYRGIGSSISTSFSYFCAFCGIKLFMDFQQYKASLTGGLSNLEKASKPLPSGAYPNEHDPREIYSADQAALPSAGPSMTSNSARGISRGSHRSLSEYCGIFAEKTNKIGKNVENFMQSRGFLPPVQRQSFYETTRYPNNVYSSSKVNGDIKKGVHGKTRIYEQDRYYDGITSVDNNDRCETLVSRESNPNDRVRCTSEMQLAHRPKRRNYREEEYDDRSDGWKDPSRNVNGAKPILRNGTGYQRAERPYCSTLPRRSRTINFKDQPYNSLEELRGYPKSLQDLTDFEVEERIGNSTVSSIPKTRTRTRDDRPADVYRQRRLQDPPVDPLPEDDYLKFCRNLARMERYPRGGRYEPGQVHYERECRTFGKDTVAFIYYKTCYL</sequence>
<evidence type="ECO:0000256" key="10">
    <source>
        <dbReference type="SAM" id="Phobius"/>
    </source>
</evidence>
<dbReference type="InterPro" id="IPR003663">
    <property type="entry name" value="Sugar/inositol_transpt"/>
</dbReference>
<evidence type="ECO:0000256" key="2">
    <source>
        <dbReference type="ARBA" id="ARBA00022448"/>
    </source>
</evidence>
<evidence type="ECO:0000256" key="6">
    <source>
        <dbReference type="ARBA" id="ARBA00022989"/>
    </source>
</evidence>
<evidence type="ECO:0000313" key="13">
    <source>
        <dbReference type="Proteomes" id="UP001607302"/>
    </source>
</evidence>
<evidence type="ECO:0000256" key="5">
    <source>
        <dbReference type="ARBA" id="ARBA00022692"/>
    </source>
</evidence>
<dbReference type="PANTHER" id="PTHR48021:SF34">
    <property type="entry name" value="FACILITATED TREHALOSE TRANSPORTER TRET1-2 HOMOLOG-LIKE PROTEIN"/>
    <property type="match status" value="1"/>
</dbReference>
<gene>
    <name evidence="12" type="ORF">V1478_002728</name>
</gene>
<evidence type="ECO:0000256" key="3">
    <source>
        <dbReference type="ARBA" id="ARBA00022475"/>
    </source>
</evidence>
<dbReference type="SUPFAM" id="SSF103473">
    <property type="entry name" value="MFS general substrate transporter"/>
    <property type="match status" value="1"/>
</dbReference>
<feature type="transmembrane region" description="Helical" evidence="10">
    <location>
        <begin position="239"/>
        <end position="256"/>
    </location>
</feature>
<dbReference type="GO" id="GO:0005886">
    <property type="term" value="C:plasma membrane"/>
    <property type="evidence" value="ECO:0007669"/>
    <property type="project" value="UniProtKB-SubCell"/>
</dbReference>
<feature type="transmembrane region" description="Helical" evidence="10">
    <location>
        <begin position="429"/>
        <end position="453"/>
    </location>
</feature>